<accession>A0A1F5YRY1</accession>
<keyword evidence="5" id="KW-0547">Nucleotide-binding</keyword>
<dbReference type="PANTHER" id="PTHR24421:SF10">
    <property type="entry name" value="NITRATE_NITRITE SENSOR PROTEIN NARQ"/>
    <property type="match status" value="1"/>
</dbReference>
<evidence type="ECO:0000256" key="1">
    <source>
        <dbReference type="ARBA" id="ARBA00000085"/>
    </source>
</evidence>
<evidence type="ECO:0000256" key="2">
    <source>
        <dbReference type="ARBA" id="ARBA00012438"/>
    </source>
</evidence>
<keyword evidence="4" id="KW-0808">Transferase</keyword>
<name>A0A1F5YRY1_9BACT</name>
<dbReference type="PANTHER" id="PTHR24421">
    <property type="entry name" value="NITRATE/NITRITE SENSOR PROTEIN NARX-RELATED"/>
    <property type="match status" value="1"/>
</dbReference>
<evidence type="ECO:0000313" key="11">
    <source>
        <dbReference type="Proteomes" id="UP000179129"/>
    </source>
</evidence>
<dbReference type="Proteomes" id="UP000179129">
    <property type="component" value="Unassembled WGS sequence"/>
</dbReference>
<evidence type="ECO:0000256" key="3">
    <source>
        <dbReference type="ARBA" id="ARBA00022553"/>
    </source>
</evidence>
<dbReference type="Gene3D" id="3.30.565.10">
    <property type="entry name" value="Histidine kinase-like ATPase, C-terminal domain"/>
    <property type="match status" value="1"/>
</dbReference>
<keyword evidence="3" id="KW-0597">Phosphoprotein</keyword>
<dbReference type="InterPro" id="IPR050482">
    <property type="entry name" value="Sensor_HK_TwoCompSys"/>
</dbReference>
<protein>
    <recommendedName>
        <fullName evidence="2">histidine kinase</fullName>
        <ecNumber evidence="2">2.7.13.3</ecNumber>
    </recommendedName>
</protein>
<sequence>MFEDITDRKRMENELKKSREQLRDLAFHLQTILEKERRDIAREIHDELGQALTALQLDIHSLKKKLPEDDTILNGKADSMLSLIDITNRSVQRISTHLRPALLDDLGLTAAIEWQFEEFEKRTGLQCDLELYGDDSALEEELSTAIFRIFQEALTNIVRHSGATRVSVRLRLENGGLLLEVKDNGRGITKIQASAPGSFGLIGMQERLYPWGGEVEISGIPDKGTTVRVSVSLDNGAAPDDKNNYHR</sequence>
<dbReference type="InterPro" id="IPR011712">
    <property type="entry name" value="Sig_transdc_His_kin_sub3_dim/P"/>
</dbReference>
<gene>
    <name evidence="10" type="ORF">A3F83_05955</name>
</gene>
<dbReference type="InterPro" id="IPR000700">
    <property type="entry name" value="PAS-assoc_C"/>
</dbReference>
<dbReference type="Pfam" id="PF07730">
    <property type="entry name" value="HisKA_3"/>
    <property type="match status" value="1"/>
</dbReference>
<dbReference type="EC" id="2.7.13.3" evidence="2"/>
<dbReference type="STRING" id="1817867.A3F83_05955"/>
<dbReference type="AlphaFoldDB" id="A0A1F5YRY1"/>
<comment type="caution">
    <text evidence="10">The sequence shown here is derived from an EMBL/GenBank/DDBJ whole genome shotgun (WGS) entry which is preliminary data.</text>
</comment>
<evidence type="ECO:0000256" key="6">
    <source>
        <dbReference type="ARBA" id="ARBA00022777"/>
    </source>
</evidence>
<dbReference type="EMBL" id="MFIX01000165">
    <property type="protein sequence ID" value="OGG02968.1"/>
    <property type="molecule type" value="Genomic_DNA"/>
</dbReference>
<feature type="domain" description="PAC" evidence="9">
    <location>
        <begin position="1"/>
        <end position="17"/>
    </location>
</feature>
<proteinExistence type="predicted"/>
<keyword evidence="8" id="KW-0902">Two-component regulatory system</keyword>
<organism evidence="10 11">
    <name type="scientific">Candidatus Glassbacteria bacterium RIFCSPLOWO2_12_FULL_58_11</name>
    <dbReference type="NCBI Taxonomy" id="1817867"/>
    <lineage>
        <taxon>Bacteria</taxon>
        <taxon>Candidatus Glassiibacteriota</taxon>
    </lineage>
</organism>
<evidence type="ECO:0000259" key="9">
    <source>
        <dbReference type="PROSITE" id="PS50113"/>
    </source>
</evidence>
<dbReference type="InterPro" id="IPR036890">
    <property type="entry name" value="HATPase_C_sf"/>
</dbReference>
<dbReference type="CDD" id="cd16917">
    <property type="entry name" value="HATPase_UhpB-NarQ-NarX-like"/>
    <property type="match status" value="1"/>
</dbReference>
<evidence type="ECO:0000256" key="5">
    <source>
        <dbReference type="ARBA" id="ARBA00022741"/>
    </source>
</evidence>
<dbReference type="GO" id="GO:0016020">
    <property type="term" value="C:membrane"/>
    <property type="evidence" value="ECO:0007669"/>
    <property type="project" value="InterPro"/>
</dbReference>
<evidence type="ECO:0000313" key="10">
    <source>
        <dbReference type="EMBL" id="OGG02968.1"/>
    </source>
</evidence>
<dbReference type="Gene3D" id="1.20.5.1930">
    <property type="match status" value="1"/>
</dbReference>
<dbReference type="GO" id="GO:0005524">
    <property type="term" value="F:ATP binding"/>
    <property type="evidence" value="ECO:0007669"/>
    <property type="project" value="UniProtKB-KW"/>
</dbReference>
<evidence type="ECO:0000256" key="4">
    <source>
        <dbReference type="ARBA" id="ARBA00022679"/>
    </source>
</evidence>
<dbReference type="InterPro" id="IPR003594">
    <property type="entry name" value="HATPase_dom"/>
</dbReference>
<dbReference type="GO" id="GO:0046983">
    <property type="term" value="F:protein dimerization activity"/>
    <property type="evidence" value="ECO:0007669"/>
    <property type="project" value="InterPro"/>
</dbReference>
<evidence type="ECO:0000256" key="8">
    <source>
        <dbReference type="ARBA" id="ARBA00023012"/>
    </source>
</evidence>
<evidence type="ECO:0000256" key="7">
    <source>
        <dbReference type="ARBA" id="ARBA00022840"/>
    </source>
</evidence>
<keyword evidence="6" id="KW-0418">Kinase</keyword>
<dbReference type="PROSITE" id="PS50113">
    <property type="entry name" value="PAC"/>
    <property type="match status" value="1"/>
</dbReference>
<dbReference type="SUPFAM" id="SSF55874">
    <property type="entry name" value="ATPase domain of HSP90 chaperone/DNA topoisomerase II/histidine kinase"/>
    <property type="match status" value="1"/>
</dbReference>
<keyword evidence="7" id="KW-0067">ATP-binding</keyword>
<dbReference type="SMART" id="SM00387">
    <property type="entry name" value="HATPase_c"/>
    <property type="match status" value="1"/>
</dbReference>
<comment type="catalytic activity">
    <reaction evidence="1">
        <text>ATP + protein L-histidine = ADP + protein N-phospho-L-histidine.</text>
        <dbReference type="EC" id="2.7.13.3"/>
    </reaction>
</comment>
<reference evidence="10 11" key="1">
    <citation type="journal article" date="2016" name="Nat. Commun.">
        <title>Thousands of microbial genomes shed light on interconnected biogeochemical processes in an aquifer system.</title>
        <authorList>
            <person name="Anantharaman K."/>
            <person name="Brown C.T."/>
            <person name="Hug L.A."/>
            <person name="Sharon I."/>
            <person name="Castelle C.J."/>
            <person name="Probst A.J."/>
            <person name="Thomas B.C."/>
            <person name="Singh A."/>
            <person name="Wilkins M.J."/>
            <person name="Karaoz U."/>
            <person name="Brodie E.L."/>
            <person name="Williams K.H."/>
            <person name="Hubbard S.S."/>
            <person name="Banfield J.F."/>
        </authorList>
    </citation>
    <scope>NUCLEOTIDE SEQUENCE [LARGE SCALE GENOMIC DNA]</scope>
</reference>
<dbReference type="Pfam" id="PF02518">
    <property type="entry name" value="HATPase_c"/>
    <property type="match status" value="1"/>
</dbReference>
<dbReference type="GO" id="GO:0000155">
    <property type="term" value="F:phosphorelay sensor kinase activity"/>
    <property type="evidence" value="ECO:0007669"/>
    <property type="project" value="InterPro"/>
</dbReference>